<evidence type="ECO:0000313" key="9">
    <source>
        <dbReference type="Proteomes" id="UP000440694"/>
    </source>
</evidence>
<name>A0A6I3KKC8_9HYPH</name>
<dbReference type="SUPFAM" id="SSF56925">
    <property type="entry name" value="OMPA-like"/>
    <property type="match status" value="1"/>
</dbReference>
<dbReference type="InterPro" id="IPR011250">
    <property type="entry name" value="OMP/PagP_B-barrel"/>
</dbReference>
<evidence type="ECO:0000256" key="3">
    <source>
        <dbReference type="ARBA" id="ARBA00023136"/>
    </source>
</evidence>
<evidence type="ECO:0000313" key="8">
    <source>
        <dbReference type="EMBL" id="MTD94406.1"/>
    </source>
</evidence>
<accession>A0A6I3KKC8</accession>
<comment type="subcellular location">
    <subcellularLocation>
        <location evidence="1">Cell outer membrane</location>
    </subcellularLocation>
</comment>
<dbReference type="EMBL" id="WMBQ01000001">
    <property type="protein sequence ID" value="MTD94406.1"/>
    <property type="molecule type" value="Genomic_DNA"/>
</dbReference>
<dbReference type="GO" id="GO:0009279">
    <property type="term" value="C:cell outer membrane"/>
    <property type="evidence" value="ECO:0007669"/>
    <property type="project" value="UniProtKB-SubCell"/>
</dbReference>
<dbReference type="GO" id="GO:0006508">
    <property type="term" value="P:proteolysis"/>
    <property type="evidence" value="ECO:0007669"/>
    <property type="project" value="InterPro"/>
</dbReference>
<dbReference type="PANTHER" id="PTHR34001:SF3">
    <property type="entry name" value="BLL7405 PROTEIN"/>
    <property type="match status" value="1"/>
</dbReference>
<dbReference type="InterPro" id="IPR027385">
    <property type="entry name" value="Beta-barrel_OMP"/>
</dbReference>
<dbReference type="Gene3D" id="2.40.128.90">
    <property type="entry name" value="OMPT-like"/>
    <property type="match status" value="1"/>
</dbReference>
<evidence type="ECO:0000256" key="2">
    <source>
        <dbReference type="ARBA" id="ARBA00022729"/>
    </source>
</evidence>
<evidence type="ECO:0000259" key="7">
    <source>
        <dbReference type="Pfam" id="PF13505"/>
    </source>
</evidence>
<dbReference type="Pfam" id="PF13505">
    <property type="entry name" value="OMP_b-brl"/>
    <property type="match status" value="1"/>
</dbReference>
<protein>
    <submittedName>
        <fullName evidence="8">Outer membrane beta-barrel protein</fullName>
    </submittedName>
</protein>
<evidence type="ECO:0000256" key="1">
    <source>
        <dbReference type="ARBA" id="ARBA00004442"/>
    </source>
</evidence>
<comment type="caution">
    <text evidence="8">The sequence shown here is derived from an EMBL/GenBank/DDBJ whole genome shotgun (WGS) entry which is preliminary data.</text>
</comment>
<keyword evidence="4" id="KW-0998">Cell outer membrane</keyword>
<evidence type="ECO:0000256" key="6">
    <source>
        <dbReference type="SAM" id="SignalP"/>
    </source>
</evidence>
<dbReference type="PANTHER" id="PTHR34001">
    <property type="entry name" value="BLL7405 PROTEIN"/>
    <property type="match status" value="1"/>
</dbReference>
<dbReference type="InterPro" id="IPR020080">
    <property type="entry name" value="OM_adhesin/peptidase_omptin"/>
</dbReference>
<feature type="domain" description="Outer membrane protein beta-barrel" evidence="7">
    <location>
        <begin position="10"/>
        <end position="245"/>
    </location>
</feature>
<dbReference type="InterPro" id="IPR051692">
    <property type="entry name" value="OMP-like"/>
</dbReference>
<organism evidence="8 9">
    <name type="scientific">Hyphomicrobium album</name>
    <dbReference type="NCBI Taxonomy" id="2665159"/>
    <lineage>
        <taxon>Bacteria</taxon>
        <taxon>Pseudomonadati</taxon>
        <taxon>Pseudomonadota</taxon>
        <taxon>Alphaproteobacteria</taxon>
        <taxon>Hyphomicrobiales</taxon>
        <taxon>Hyphomicrobiaceae</taxon>
        <taxon>Hyphomicrobium</taxon>
    </lineage>
</organism>
<feature type="chain" id="PRO_5026300150" evidence="6">
    <location>
        <begin position="21"/>
        <end position="542"/>
    </location>
</feature>
<sequence>MRHLAWAIMLASAAAYPAHAQESEAVRYDWSGFYIGAHLGGGLQLSDVNDPFGPSMYGDTVRTPGPLAGGQAGYNWQFGQTLLGIEGELGWADFFATNTCLAYSGFYVSANCEDDTNALATLAARLGWIVGTDGGTLLYGKAGGAWLNGDLEATTNGGAGTPTTSSGDSRFGWMLGAGAERMLSRQWSVKAEYDYLNFGSSSLTTPQGFFQPVPSGNPADMVQTASTGTNVSTDAHLFKLGVNYHLGGGAGEVIETPALRPIIGTTLEVGARYVFGWGRFQKDLGIQGAGLSSLASRLTYSGMNTQGGELFARADLPNGFMAKGFIGSGNGGGSLNDEDWAVPFAVFVPYSNTWSKVDDSIRYGVIDAGYDVWHDQLVRVTPFVGYSQFHQYMEGFGCVQIANPNSDCGTSIPVSVAVISEDDTWHALRLGIAADLQIVPGLTLTADAAYLPYVRINGVDDHLLRSLVSPEWATGTGAQLELILAYTLTDQLKIGVGGRYWTMWTESGTVDFGDSGTYVPMRFSVEQAALLFQGSLSFDSSP</sequence>
<proteinExistence type="inferred from homology"/>
<evidence type="ECO:0000256" key="4">
    <source>
        <dbReference type="ARBA" id="ARBA00023237"/>
    </source>
</evidence>
<feature type="signal peptide" evidence="6">
    <location>
        <begin position="1"/>
        <end position="20"/>
    </location>
</feature>
<dbReference type="AlphaFoldDB" id="A0A6I3KKC8"/>
<keyword evidence="2 6" id="KW-0732">Signal</keyword>
<reference evidence="8 9" key="1">
    <citation type="submission" date="2019-11" db="EMBL/GenBank/DDBJ databases">
        <title>Identification of a novel strain.</title>
        <authorList>
            <person name="Xu Q."/>
            <person name="Wang G."/>
        </authorList>
    </citation>
    <scope>NUCLEOTIDE SEQUENCE [LARGE SCALE GENOMIC DNA]</scope>
    <source>
        <strain evidence="9">xq</strain>
    </source>
</reference>
<dbReference type="InterPro" id="IPR053724">
    <property type="entry name" value="OMP_A26_sf"/>
</dbReference>
<evidence type="ECO:0000256" key="5">
    <source>
        <dbReference type="ARBA" id="ARBA00038306"/>
    </source>
</evidence>
<dbReference type="RefSeq" id="WP_154738836.1">
    <property type="nucleotide sequence ID" value="NZ_WMBQ01000001.1"/>
</dbReference>
<keyword evidence="3" id="KW-0472">Membrane</keyword>
<dbReference type="Pfam" id="PF01278">
    <property type="entry name" value="Omptin"/>
    <property type="match status" value="1"/>
</dbReference>
<comment type="similarity">
    <text evidence="5">Belongs to the Omp25/RopB family.</text>
</comment>
<dbReference type="SUPFAM" id="SSF69917">
    <property type="entry name" value="OMPT-like"/>
    <property type="match status" value="1"/>
</dbReference>
<dbReference type="Proteomes" id="UP000440694">
    <property type="component" value="Unassembled WGS sequence"/>
</dbReference>
<dbReference type="GO" id="GO:0004190">
    <property type="term" value="F:aspartic-type endopeptidase activity"/>
    <property type="evidence" value="ECO:0007669"/>
    <property type="project" value="InterPro"/>
</dbReference>
<gene>
    <name evidence="8" type="ORF">GIW81_08675</name>
</gene>
<dbReference type="InterPro" id="IPR000036">
    <property type="entry name" value="Peptidase_A26_omptin"/>
</dbReference>
<keyword evidence="9" id="KW-1185">Reference proteome</keyword>
<dbReference type="Gene3D" id="2.40.160.20">
    <property type="match status" value="1"/>
</dbReference>